<dbReference type="EMBL" id="JADBEC010000001">
    <property type="protein sequence ID" value="MBE1504030.1"/>
    <property type="molecule type" value="Genomic_DNA"/>
</dbReference>
<name>A0ABR9ILH2_RHIVS</name>
<evidence type="ECO:0000313" key="3">
    <source>
        <dbReference type="EMBL" id="MBE1504030.1"/>
    </source>
</evidence>
<feature type="region of interest" description="Disordered" evidence="1">
    <location>
        <begin position="168"/>
        <end position="188"/>
    </location>
</feature>
<sequence>MAISPPSDLVMDVVKAADPMEVQAAQEKLKANRAAFAATSLADSGNGFSSAVDILDHVKQKSGLNNIQNRTKTEEVPETYRKFEAMVLQNFVKSMLPSDAENVFGKGATGDIWKGMMAEQLGNVMAKGDGIGIAKQMYAEQLHRQEGKIVNASTDEDDRKTAMSMIDEFQRKTFGTPTADNKSATSDA</sequence>
<reference evidence="3 4" key="1">
    <citation type="submission" date="2020-10" db="EMBL/GenBank/DDBJ databases">
        <title>Sequencing the genomes of 1000 actinobacteria strains.</title>
        <authorList>
            <person name="Klenk H.-P."/>
        </authorList>
    </citation>
    <scope>NUCLEOTIDE SEQUENCE [LARGE SCALE GENOMIC DNA]</scope>
    <source>
        <strain evidence="3 4">DSM 7307</strain>
    </source>
</reference>
<evidence type="ECO:0000313" key="4">
    <source>
        <dbReference type="Proteomes" id="UP000620262"/>
    </source>
</evidence>
<dbReference type="InterPro" id="IPR019301">
    <property type="entry name" value="Flagellar_prot_FlgJ_N"/>
</dbReference>
<proteinExistence type="predicted"/>
<organism evidence="3 4">
    <name type="scientific">Rhizobium viscosum</name>
    <name type="common">Arthrobacter viscosus</name>
    <dbReference type="NCBI Taxonomy" id="1673"/>
    <lineage>
        <taxon>Bacteria</taxon>
        <taxon>Pseudomonadati</taxon>
        <taxon>Pseudomonadota</taxon>
        <taxon>Alphaproteobacteria</taxon>
        <taxon>Hyphomicrobiales</taxon>
        <taxon>Rhizobiaceae</taxon>
        <taxon>Rhizobium/Agrobacterium group</taxon>
        <taxon>Rhizobium</taxon>
    </lineage>
</organism>
<dbReference type="Proteomes" id="UP000620262">
    <property type="component" value="Unassembled WGS sequence"/>
</dbReference>
<evidence type="ECO:0000256" key="1">
    <source>
        <dbReference type="SAM" id="MobiDB-lite"/>
    </source>
</evidence>
<evidence type="ECO:0000259" key="2">
    <source>
        <dbReference type="Pfam" id="PF10135"/>
    </source>
</evidence>
<accession>A0ABR9ILH2</accession>
<gene>
    <name evidence="3" type="ORF">H4W29_001211</name>
</gene>
<dbReference type="Pfam" id="PF10135">
    <property type="entry name" value="Rod-binding"/>
    <property type="match status" value="1"/>
</dbReference>
<feature type="domain" description="Flagellar protein FlgJ N-terminal" evidence="2">
    <location>
        <begin position="93"/>
        <end position="139"/>
    </location>
</feature>
<feature type="compositionally biased region" description="Polar residues" evidence="1">
    <location>
        <begin position="173"/>
        <end position="188"/>
    </location>
</feature>
<protein>
    <submittedName>
        <fullName evidence="3">Rod binding domain-containing protein</fullName>
    </submittedName>
</protein>
<comment type="caution">
    <text evidence="3">The sequence shown here is derived from an EMBL/GenBank/DDBJ whole genome shotgun (WGS) entry which is preliminary data.</text>
</comment>
<keyword evidence="4" id="KW-1185">Reference proteome</keyword>
<dbReference type="RefSeq" id="WP_007825009.1">
    <property type="nucleotide sequence ID" value="NZ_BAAAVL010000001.1"/>
</dbReference>